<protein>
    <recommendedName>
        <fullName evidence="3">Nudix hydrolase domain-containing protein</fullName>
    </recommendedName>
</protein>
<gene>
    <name evidence="1" type="ORF">COX33_00950</name>
</gene>
<dbReference type="AlphaFoldDB" id="A0A2G9YZF9"/>
<evidence type="ECO:0000313" key="2">
    <source>
        <dbReference type="Proteomes" id="UP000237258"/>
    </source>
</evidence>
<evidence type="ECO:0008006" key="3">
    <source>
        <dbReference type="Google" id="ProtNLM"/>
    </source>
</evidence>
<sequence length="293" mass="33167">MFKKLKEVAEGRVNLLTVRTTKAWLEREPEPNLHIVIDDIMEALTSSADRKEHFQTASVWLKEQLEKWQNPLVAKIAVATAEHPLEVVCGDVAPILVIKGKKYLVSFFRDIEPVGWLIPGGYPRSREELLNPRQLAVRECGEELLISDTKGRIYNFLPSSAEVIETIQAWKLEPVEFVLLSPKELPPIKGHVQNLVVVYHDAEKWTKNVNVTIDHQTASVAITLYWEINLPISLEELRIFDGEKREGTSALINRPIRLTTEEGSLVAIFSRGENILLAGWITEGEKGRAIIPK</sequence>
<evidence type="ECO:0000313" key="1">
    <source>
        <dbReference type="EMBL" id="PIP24626.1"/>
    </source>
</evidence>
<accession>A0A2G9YZF9</accession>
<reference evidence="1 2" key="1">
    <citation type="submission" date="2017-09" db="EMBL/GenBank/DDBJ databases">
        <title>Depth-based differentiation of microbial function through sediment-hosted aquifers and enrichment of novel symbionts in the deep terrestrial subsurface.</title>
        <authorList>
            <person name="Probst A.J."/>
            <person name="Ladd B."/>
            <person name="Jarett J.K."/>
            <person name="Geller-Mcgrath D.E."/>
            <person name="Sieber C.M."/>
            <person name="Emerson J.B."/>
            <person name="Anantharaman K."/>
            <person name="Thomas B.C."/>
            <person name="Malmstrom R."/>
            <person name="Stieglmeier M."/>
            <person name="Klingl A."/>
            <person name="Woyke T."/>
            <person name="Ryan C.M."/>
            <person name="Banfield J.F."/>
        </authorList>
    </citation>
    <scope>NUCLEOTIDE SEQUENCE [LARGE SCALE GENOMIC DNA]</scope>
    <source>
        <strain evidence="1">CG23_combo_of_CG06-09_8_20_14_all_36_125</strain>
    </source>
</reference>
<dbReference type="Proteomes" id="UP000237258">
    <property type="component" value="Unassembled WGS sequence"/>
</dbReference>
<comment type="caution">
    <text evidence="1">The sequence shown here is derived from an EMBL/GenBank/DDBJ whole genome shotgun (WGS) entry which is preliminary data.</text>
</comment>
<name>A0A2G9YZF9_9BACT</name>
<dbReference type="EMBL" id="PCRR01000024">
    <property type="protein sequence ID" value="PIP24626.1"/>
    <property type="molecule type" value="Genomic_DNA"/>
</dbReference>
<organism evidence="1 2">
    <name type="scientific">Candidatus Nealsonbacteria bacterium CG23_combo_of_CG06-09_8_20_14_all_36_125</name>
    <dbReference type="NCBI Taxonomy" id="1974719"/>
    <lineage>
        <taxon>Bacteria</taxon>
        <taxon>Candidatus Nealsoniibacteriota</taxon>
    </lineage>
</organism>
<proteinExistence type="predicted"/>